<dbReference type="GO" id="GO:0005634">
    <property type="term" value="C:nucleus"/>
    <property type="evidence" value="ECO:0007669"/>
    <property type="project" value="UniProtKB-SubCell"/>
</dbReference>
<dbReference type="GO" id="GO:0035556">
    <property type="term" value="P:intracellular signal transduction"/>
    <property type="evidence" value="ECO:0007669"/>
    <property type="project" value="TreeGrafter"/>
</dbReference>
<dbReference type="GO" id="GO:0005737">
    <property type="term" value="C:cytoplasm"/>
    <property type="evidence" value="ECO:0007669"/>
    <property type="project" value="TreeGrafter"/>
</dbReference>
<gene>
    <name evidence="23" type="ORF">SNE40_007592</name>
</gene>
<dbReference type="InterPro" id="IPR000719">
    <property type="entry name" value="Prot_kinase_dom"/>
</dbReference>
<accession>A0AAN8PTW9</accession>
<dbReference type="EMBL" id="JAZGQO010000006">
    <property type="protein sequence ID" value="KAK6185337.1"/>
    <property type="molecule type" value="Genomic_DNA"/>
</dbReference>
<dbReference type="GO" id="GO:0046872">
    <property type="term" value="F:metal ion binding"/>
    <property type="evidence" value="ECO:0007669"/>
    <property type="project" value="UniProtKB-KW"/>
</dbReference>
<comment type="catalytic activity">
    <reaction evidence="15">
        <text>L-threonyl-[protein] + ATP = O-phospho-L-threonyl-[protein] + ADP + H(+)</text>
        <dbReference type="Rhea" id="RHEA:46608"/>
        <dbReference type="Rhea" id="RHEA-COMP:11060"/>
        <dbReference type="Rhea" id="RHEA-COMP:11605"/>
        <dbReference type="ChEBI" id="CHEBI:15378"/>
        <dbReference type="ChEBI" id="CHEBI:30013"/>
        <dbReference type="ChEBI" id="CHEBI:30616"/>
        <dbReference type="ChEBI" id="CHEBI:61977"/>
        <dbReference type="ChEBI" id="CHEBI:456216"/>
        <dbReference type="EC" id="2.7.11.1"/>
    </reaction>
</comment>
<dbReference type="Pfam" id="PF23312">
    <property type="entry name" value="UBA_SIK3"/>
    <property type="match status" value="1"/>
</dbReference>
<evidence type="ECO:0000313" key="23">
    <source>
        <dbReference type="EMBL" id="KAK6185337.1"/>
    </source>
</evidence>
<proteinExistence type="inferred from homology"/>
<dbReference type="FunFam" id="1.10.510.10:FF:000166">
    <property type="entry name" value="SNF-related serine/threonine-protein kinase"/>
    <property type="match status" value="1"/>
</dbReference>
<evidence type="ECO:0000256" key="4">
    <source>
        <dbReference type="ARBA" id="ARBA00012513"/>
    </source>
</evidence>
<keyword evidence="6" id="KW-0723">Serine/threonine-protein kinase</keyword>
<evidence type="ECO:0000256" key="19">
    <source>
        <dbReference type="ARBA" id="ARBA00077142"/>
    </source>
</evidence>
<dbReference type="CDD" id="cd14074">
    <property type="entry name" value="STKc_SNRK"/>
    <property type="match status" value="1"/>
</dbReference>
<evidence type="ECO:0000256" key="5">
    <source>
        <dbReference type="ARBA" id="ARBA00022481"/>
    </source>
</evidence>
<dbReference type="CDD" id="cd14339">
    <property type="entry name" value="UBA_SNRK"/>
    <property type="match status" value="1"/>
</dbReference>
<dbReference type="SUPFAM" id="SSF56112">
    <property type="entry name" value="Protein kinase-like (PK-like)"/>
    <property type="match status" value="1"/>
</dbReference>
<keyword evidence="24" id="KW-1185">Reference proteome</keyword>
<organism evidence="23 24">
    <name type="scientific">Patella caerulea</name>
    <name type="common">Rayed Mediterranean limpet</name>
    <dbReference type="NCBI Taxonomy" id="87958"/>
    <lineage>
        <taxon>Eukaryota</taxon>
        <taxon>Metazoa</taxon>
        <taxon>Spiralia</taxon>
        <taxon>Lophotrochozoa</taxon>
        <taxon>Mollusca</taxon>
        <taxon>Gastropoda</taxon>
        <taxon>Patellogastropoda</taxon>
        <taxon>Patelloidea</taxon>
        <taxon>Patellidae</taxon>
        <taxon>Patella</taxon>
    </lineage>
</organism>
<dbReference type="FunFam" id="3.30.200.20:FF:000003">
    <property type="entry name" value="Non-specific serine/threonine protein kinase"/>
    <property type="match status" value="1"/>
</dbReference>
<comment type="similarity">
    <text evidence="3">Belongs to the protein kinase superfamily. CAMK Ser/Thr protein kinase family.</text>
</comment>
<sequence>MSTRKQRGDYDGKIAGLYDLEDTIGRGHFAVVKLARHVFTGEKVAVKVIDKTKLDEVSRAHLFQEVRCMKLVQHPHVVRLYEVIDTQTKLYLILELGDGGDMYDYIMKHKAGLQESAARIYFRQIVEAISYCHKLHVVHRDLKPENVVFFEKLGIVKLTDFGFSNMFNPGKQLETSCGSLAYSAPEILLGDAYDAPAVDVWSLGVILFMLVCGTPPFQEANDSETLTMIMDCKYKVPSSISTACQQLISRMLIREPSKRANLGEILNNPWLAYGLEYGVDYMPSNVPLISREHISDEDHDYVIQKMVEGKIGSKDEILESLEKDGYDHIAATYYLLVERRLKKHEQVQNQHAAAMTHLRKKSDAGHHGKPHLEPLSLSPRCGPVEEFAFGEKVTTITSKQKELKKTKTAPIGFHTQQQSPHDIVFSAPVGITSPELKPSFVKCITDSMTLDRKNSQNKKKGMISGSVSPQVDIKPLSVSEEPMVPVKKLEAKSPKKPHKSFSKIAILSSFFERKAVASASGNTPAAERKAGFFVKHGNRKKSEKVKLRVISSKIVTPNSPGMEGIETRFQGVMTHSHKEQKDIGYVQSLVSPPGTHPTSSTSPSPNRHPNTPEKKLRFRKCSLIKEESVEHVSSSSSRNYMEVDVDPRPVKSMENLLDIGEEEKHAMSLLKVTSPNHDQHKRSLKSVCSSPQLLNQIFEENESDDEDDLVPSKFQSNAMFVKHSGVASPEILRKYEQRTKRRGTGQRGTSCSSSDASDTDETEGRSRKDKLKHKFAHRRDSSDHSSDTDGPSGHGGNFGSGAQFNGGSSSGGSGGSGPSNSQDKNSKDYGGKDNSGSKNSKGHRQNHIGNSLDRNMKVLTNRLSQLSANSFSSSDSYNYSPQNNLVNQCSFSSLSAQYIGHTDTDSLMEIQEREFSEIGEEYEVAEKRARASLCSDDCILMQQNGQKSNCKITTDINSNGVPPSFCKPDISHCLVVPNVESKCCSVV</sequence>
<dbReference type="InterPro" id="IPR011009">
    <property type="entry name" value="Kinase-like_dom_sf"/>
</dbReference>
<evidence type="ECO:0000256" key="11">
    <source>
        <dbReference type="ARBA" id="ARBA00022777"/>
    </source>
</evidence>
<evidence type="ECO:0000256" key="8">
    <source>
        <dbReference type="ARBA" id="ARBA00022679"/>
    </source>
</evidence>
<keyword evidence="7" id="KW-0597">Phosphoprotein</keyword>
<comment type="caution">
    <text evidence="23">The sequence shown here is derived from an EMBL/GenBank/DDBJ whole genome shotgun (WGS) entry which is preliminary data.</text>
</comment>
<feature type="compositionally biased region" description="Basic and acidic residues" evidence="21">
    <location>
        <begin position="778"/>
        <end position="787"/>
    </location>
</feature>
<dbReference type="Proteomes" id="UP001347796">
    <property type="component" value="Unassembled WGS sequence"/>
</dbReference>
<dbReference type="EC" id="2.7.11.1" evidence="4"/>
<dbReference type="Pfam" id="PF00069">
    <property type="entry name" value="Pkinase"/>
    <property type="match status" value="1"/>
</dbReference>
<dbReference type="GO" id="GO:0005524">
    <property type="term" value="F:ATP binding"/>
    <property type="evidence" value="ECO:0007669"/>
    <property type="project" value="UniProtKB-UniRule"/>
</dbReference>
<evidence type="ECO:0000256" key="12">
    <source>
        <dbReference type="ARBA" id="ARBA00022840"/>
    </source>
</evidence>
<evidence type="ECO:0000256" key="18">
    <source>
        <dbReference type="ARBA" id="ARBA00074971"/>
    </source>
</evidence>
<keyword evidence="13" id="KW-0460">Magnesium</keyword>
<feature type="region of interest" description="Disordered" evidence="21">
    <location>
        <begin position="737"/>
        <end position="850"/>
    </location>
</feature>
<comment type="function">
    <text evidence="17">May play a role in hematopoietic cell proliferation or differentiation. Potential mediator of neuronal apoptosis.</text>
</comment>
<feature type="compositionally biased region" description="Basic residues" evidence="21">
    <location>
        <begin position="767"/>
        <end position="777"/>
    </location>
</feature>
<keyword evidence="9" id="KW-0479">Metal-binding</keyword>
<evidence type="ECO:0000256" key="13">
    <source>
        <dbReference type="ARBA" id="ARBA00022842"/>
    </source>
</evidence>
<evidence type="ECO:0000313" key="24">
    <source>
        <dbReference type="Proteomes" id="UP001347796"/>
    </source>
</evidence>
<keyword evidence="14" id="KW-0539">Nucleus</keyword>
<dbReference type="PROSITE" id="PS00108">
    <property type="entry name" value="PROTEIN_KINASE_ST"/>
    <property type="match status" value="1"/>
</dbReference>
<keyword evidence="5" id="KW-0488">Methylation</keyword>
<dbReference type="GO" id="GO:0004674">
    <property type="term" value="F:protein serine/threonine kinase activity"/>
    <property type="evidence" value="ECO:0007669"/>
    <property type="project" value="UniProtKB-KW"/>
</dbReference>
<reference evidence="23 24" key="1">
    <citation type="submission" date="2024-01" db="EMBL/GenBank/DDBJ databases">
        <title>The genome of the rayed Mediterranean limpet Patella caerulea (Linnaeus, 1758).</title>
        <authorList>
            <person name="Anh-Thu Weber A."/>
            <person name="Halstead-Nussloch G."/>
        </authorList>
    </citation>
    <scope>NUCLEOTIDE SEQUENCE [LARGE SCALE GENOMIC DNA]</scope>
    <source>
        <strain evidence="23">AATW-2023a</strain>
        <tissue evidence="23">Whole specimen</tissue>
    </source>
</reference>
<dbReference type="InterPro" id="IPR057380">
    <property type="entry name" value="UBA_SIK1/2/3"/>
</dbReference>
<evidence type="ECO:0000259" key="22">
    <source>
        <dbReference type="PROSITE" id="PS50011"/>
    </source>
</evidence>
<dbReference type="InterPro" id="IPR008271">
    <property type="entry name" value="Ser/Thr_kinase_AS"/>
</dbReference>
<comment type="cofactor">
    <cofactor evidence="1">
        <name>Mg(2+)</name>
        <dbReference type="ChEBI" id="CHEBI:18420"/>
    </cofactor>
</comment>
<comment type="catalytic activity">
    <reaction evidence="16">
        <text>L-seryl-[protein] + ATP = O-phospho-L-seryl-[protein] + ADP + H(+)</text>
        <dbReference type="Rhea" id="RHEA:17989"/>
        <dbReference type="Rhea" id="RHEA-COMP:9863"/>
        <dbReference type="Rhea" id="RHEA-COMP:11604"/>
        <dbReference type="ChEBI" id="CHEBI:15378"/>
        <dbReference type="ChEBI" id="CHEBI:29999"/>
        <dbReference type="ChEBI" id="CHEBI:30616"/>
        <dbReference type="ChEBI" id="CHEBI:83421"/>
        <dbReference type="ChEBI" id="CHEBI:456216"/>
        <dbReference type="EC" id="2.7.11.1"/>
    </reaction>
</comment>
<dbReference type="InterPro" id="IPR017441">
    <property type="entry name" value="Protein_kinase_ATP_BS"/>
</dbReference>
<evidence type="ECO:0000256" key="15">
    <source>
        <dbReference type="ARBA" id="ARBA00047899"/>
    </source>
</evidence>
<evidence type="ECO:0000256" key="16">
    <source>
        <dbReference type="ARBA" id="ARBA00048679"/>
    </source>
</evidence>
<evidence type="ECO:0000256" key="1">
    <source>
        <dbReference type="ARBA" id="ARBA00001946"/>
    </source>
</evidence>
<evidence type="ECO:0000256" key="14">
    <source>
        <dbReference type="ARBA" id="ARBA00023242"/>
    </source>
</evidence>
<keyword evidence="12 20" id="KW-0067">ATP-binding</keyword>
<keyword evidence="10 20" id="KW-0547">Nucleotide-binding</keyword>
<evidence type="ECO:0000256" key="7">
    <source>
        <dbReference type="ARBA" id="ARBA00022553"/>
    </source>
</evidence>
<evidence type="ECO:0000256" key="21">
    <source>
        <dbReference type="SAM" id="MobiDB-lite"/>
    </source>
</evidence>
<dbReference type="AlphaFoldDB" id="A0AAN8PTW9"/>
<feature type="compositionally biased region" description="Low complexity" evidence="21">
    <location>
        <begin position="591"/>
        <end position="609"/>
    </location>
</feature>
<dbReference type="Gene3D" id="1.10.510.10">
    <property type="entry name" value="Transferase(Phosphotransferase) domain 1"/>
    <property type="match status" value="1"/>
</dbReference>
<feature type="compositionally biased region" description="Basic and acidic residues" evidence="21">
    <location>
        <begin position="361"/>
        <end position="372"/>
    </location>
</feature>
<evidence type="ECO:0000256" key="17">
    <source>
        <dbReference type="ARBA" id="ARBA00054738"/>
    </source>
</evidence>
<feature type="domain" description="Protein kinase" evidence="22">
    <location>
        <begin position="18"/>
        <end position="271"/>
    </location>
</feature>
<evidence type="ECO:0000256" key="6">
    <source>
        <dbReference type="ARBA" id="ARBA00022527"/>
    </source>
</evidence>
<dbReference type="PANTHER" id="PTHR24346">
    <property type="entry name" value="MAP/MICROTUBULE AFFINITY-REGULATING KINASE"/>
    <property type="match status" value="1"/>
</dbReference>
<feature type="binding site" evidence="20">
    <location>
        <position position="47"/>
    </location>
    <ligand>
        <name>ATP</name>
        <dbReference type="ChEBI" id="CHEBI:30616"/>
    </ligand>
</feature>
<dbReference type="PROSITE" id="PS50011">
    <property type="entry name" value="PROTEIN_KINASE_DOM"/>
    <property type="match status" value="1"/>
</dbReference>
<evidence type="ECO:0000256" key="10">
    <source>
        <dbReference type="ARBA" id="ARBA00022741"/>
    </source>
</evidence>
<feature type="region of interest" description="Disordered" evidence="21">
    <location>
        <begin position="351"/>
        <end position="379"/>
    </location>
</feature>
<keyword evidence="8" id="KW-0808">Transferase</keyword>
<dbReference type="PROSITE" id="PS00107">
    <property type="entry name" value="PROTEIN_KINASE_ATP"/>
    <property type="match status" value="1"/>
</dbReference>
<evidence type="ECO:0000256" key="20">
    <source>
        <dbReference type="PROSITE-ProRule" id="PRU10141"/>
    </source>
</evidence>
<evidence type="ECO:0000256" key="9">
    <source>
        <dbReference type="ARBA" id="ARBA00022723"/>
    </source>
</evidence>
<comment type="subcellular location">
    <subcellularLocation>
        <location evidence="2">Nucleus</location>
    </subcellularLocation>
</comment>
<name>A0AAN8PTW9_PATCE</name>
<evidence type="ECO:0000256" key="3">
    <source>
        <dbReference type="ARBA" id="ARBA00006692"/>
    </source>
</evidence>
<dbReference type="PANTHER" id="PTHR24346:SF45">
    <property type="entry name" value="PROTEIN KINASE DOMAIN-CONTAINING PROTEIN"/>
    <property type="match status" value="1"/>
</dbReference>
<protein>
    <recommendedName>
        <fullName evidence="18">SNF-related serine/threonine-protein kinase</fullName>
        <ecNumber evidence="4">2.7.11.1</ecNumber>
    </recommendedName>
    <alternativeName>
        <fullName evidence="19">SNF1-related kinase</fullName>
    </alternativeName>
</protein>
<evidence type="ECO:0000256" key="2">
    <source>
        <dbReference type="ARBA" id="ARBA00004123"/>
    </source>
</evidence>
<keyword evidence="11" id="KW-0418">Kinase</keyword>
<feature type="compositionally biased region" description="Gly residues" evidence="21">
    <location>
        <begin position="808"/>
        <end position="817"/>
    </location>
</feature>
<feature type="region of interest" description="Disordered" evidence="21">
    <location>
        <begin position="588"/>
        <end position="615"/>
    </location>
</feature>
<feature type="compositionally biased region" description="Low complexity" evidence="21">
    <location>
        <begin position="747"/>
        <end position="756"/>
    </location>
</feature>
<dbReference type="SMART" id="SM00220">
    <property type="entry name" value="S_TKc"/>
    <property type="match status" value="1"/>
</dbReference>